<dbReference type="PATRIC" id="fig|1129367.4.peg.5100"/>
<evidence type="ECO:0000313" key="1">
    <source>
        <dbReference type="EMBL" id="KKE81074.1"/>
    </source>
</evidence>
<protein>
    <submittedName>
        <fullName evidence="1">Uncharacterized protein</fullName>
    </submittedName>
</protein>
<sequence length="35" mass="3871">MKSGLKVAKLQKISANRIDLIVLELIFKKGIVESS</sequence>
<comment type="caution">
    <text evidence="1">The sequence shown here is derived from an EMBL/GenBank/DDBJ whole genome shotgun (WGS) entry which is preliminary data.</text>
</comment>
<organism evidence="1 2">
    <name type="scientific">Pseudoalteromonas luteoviolacea S4054</name>
    <dbReference type="NCBI Taxonomy" id="1129367"/>
    <lineage>
        <taxon>Bacteria</taxon>
        <taxon>Pseudomonadati</taxon>
        <taxon>Pseudomonadota</taxon>
        <taxon>Gammaproteobacteria</taxon>
        <taxon>Alteromonadales</taxon>
        <taxon>Pseudoalteromonadaceae</taxon>
        <taxon>Pseudoalteromonas</taxon>
    </lineage>
</organism>
<reference evidence="1 2" key="1">
    <citation type="journal article" date="2015" name="BMC Genomics">
        <title>Genome mining reveals unlocked bioactive potential of marine Gram-negative bacteria.</title>
        <authorList>
            <person name="Machado H."/>
            <person name="Sonnenschein E.C."/>
            <person name="Melchiorsen J."/>
            <person name="Gram L."/>
        </authorList>
    </citation>
    <scope>NUCLEOTIDE SEQUENCE [LARGE SCALE GENOMIC DNA]</scope>
    <source>
        <strain evidence="1 2">S4054</strain>
    </source>
</reference>
<name>A0A0F6A6K4_9GAMM</name>
<dbReference type="AlphaFoldDB" id="A0A0F6A6K4"/>
<accession>A0A0F6A6K4</accession>
<evidence type="ECO:0000313" key="2">
    <source>
        <dbReference type="Proteomes" id="UP000033434"/>
    </source>
</evidence>
<dbReference type="EMBL" id="AUXW01000198">
    <property type="protein sequence ID" value="KKE81074.1"/>
    <property type="molecule type" value="Genomic_DNA"/>
</dbReference>
<gene>
    <name evidence="1" type="ORF">N479_03445</name>
</gene>
<proteinExistence type="predicted"/>
<dbReference type="Proteomes" id="UP000033434">
    <property type="component" value="Unassembled WGS sequence"/>
</dbReference>